<evidence type="ECO:0000256" key="7">
    <source>
        <dbReference type="ARBA" id="ARBA00022737"/>
    </source>
</evidence>
<keyword evidence="10 13" id="KW-0067">ATP-binding</keyword>
<evidence type="ECO:0000256" key="15">
    <source>
        <dbReference type="SAM" id="MobiDB-lite"/>
    </source>
</evidence>
<dbReference type="EC" id="2.7.11.1" evidence="3"/>
<evidence type="ECO:0000256" key="12">
    <source>
        <dbReference type="ARBA" id="ARBA00048679"/>
    </source>
</evidence>
<feature type="binding site" evidence="13">
    <location>
        <position position="496"/>
    </location>
    <ligand>
        <name>ATP</name>
        <dbReference type="ChEBI" id="CHEBI:30616"/>
    </ligand>
</feature>
<dbReference type="Pfam" id="PF00069">
    <property type="entry name" value="Pkinase"/>
    <property type="match status" value="2"/>
</dbReference>
<comment type="catalytic activity">
    <reaction evidence="12">
        <text>L-seryl-[protein] + ATP = O-phospho-L-seryl-[protein] + ADP + H(+)</text>
        <dbReference type="Rhea" id="RHEA:17989"/>
        <dbReference type="Rhea" id="RHEA-COMP:9863"/>
        <dbReference type="Rhea" id="RHEA-COMP:11604"/>
        <dbReference type="ChEBI" id="CHEBI:15378"/>
        <dbReference type="ChEBI" id="CHEBI:29999"/>
        <dbReference type="ChEBI" id="CHEBI:30616"/>
        <dbReference type="ChEBI" id="CHEBI:83421"/>
        <dbReference type="ChEBI" id="CHEBI:456216"/>
        <dbReference type="EC" id="2.7.11.1"/>
    </reaction>
</comment>
<evidence type="ECO:0000259" key="17">
    <source>
        <dbReference type="PROSITE" id="PS51285"/>
    </source>
</evidence>
<feature type="domain" description="Protein kinase" evidence="16">
    <location>
        <begin position="467"/>
        <end position="725"/>
    </location>
</feature>
<keyword evidence="6" id="KW-0808">Transferase</keyword>
<feature type="region of interest" description="Disordered" evidence="15">
    <location>
        <begin position="858"/>
        <end position="880"/>
    </location>
</feature>
<dbReference type="AlphaFoldDB" id="A0A8S9Z9C5"/>
<evidence type="ECO:0000313" key="18">
    <source>
        <dbReference type="EMBL" id="KAF7260418.1"/>
    </source>
</evidence>
<dbReference type="PANTHER" id="PTHR24351">
    <property type="entry name" value="RIBOSOMAL PROTEIN S6 KINASE"/>
    <property type="match status" value="1"/>
</dbReference>
<dbReference type="PROSITE" id="PS50011">
    <property type="entry name" value="PROTEIN_KINASE_DOM"/>
    <property type="match status" value="2"/>
</dbReference>
<keyword evidence="7" id="KW-0677">Repeat</keyword>
<dbReference type="FunFam" id="1.10.510.10:FF:000010">
    <property type="entry name" value="Ribosomal protein S6 kinase"/>
    <property type="match status" value="1"/>
</dbReference>
<dbReference type="InterPro" id="IPR000961">
    <property type="entry name" value="AGC-kinase_C"/>
</dbReference>
<dbReference type="PIRSF" id="PIRSF000606">
    <property type="entry name" value="Ribsml_S6_kin_2"/>
    <property type="match status" value="1"/>
</dbReference>
<keyword evidence="5" id="KW-0597">Phosphoprotein</keyword>
<comment type="catalytic activity">
    <reaction evidence="11">
        <text>L-threonyl-[protein] + ATP = O-phospho-L-threonyl-[protein] + ADP + H(+)</text>
        <dbReference type="Rhea" id="RHEA:46608"/>
        <dbReference type="Rhea" id="RHEA-COMP:11060"/>
        <dbReference type="Rhea" id="RHEA-COMP:11605"/>
        <dbReference type="ChEBI" id="CHEBI:15378"/>
        <dbReference type="ChEBI" id="CHEBI:30013"/>
        <dbReference type="ChEBI" id="CHEBI:30616"/>
        <dbReference type="ChEBI" id="CHEBI:61977"/>
        <dbReference type="ChEBI" id="CHEBI:456216"/>
        <dbReference type="EC" id="2.7.11.1"/>
    </reaction>
</comment>
<dbReference type="InterPro" id="IPR016239">
    <property type="entry name" value="Ribosomal_S6_kinase_II"/>
</dbReference>
<dbReference type="InterPro" id="IPR017441">
    <property type="entry name" value="Protein_kinase_ATP_BS"/>
</dbReference>
<evidence type="ECO:0000256" key="11">
    <source>
        <dbReference type="ARBA" id="ARBA00047899"/>
    </source>
</evidence>
<dbReference type="Gene3D" id="1.10.510.10">
    <property type="entry name" value="Transferase(Phosphotransferase) domain 1"/>
    <property type="match status" value="2"/>
</dbReference>
<keyword evidence="9" id="KW-0418">Kinase</keyword>
<evidence type="ECO:0000256" key="5">
    <source>
        <dbReference type="ARBA" id="ARBA00022553"/>
    </source>
</evidence>
<organism evidence="18 19">
    <name type="scientific">Paragonimus skrjabini miyazakii</name>
    <dbReference type="NCBI Taxonomy" id="59628"/>
    <lineage>
        <taxon>Eukaryota</taxon>
        <taxon>Metazoa</taxon>
        <taxon>Spiralia</taxon>
        <taxon>Lophotrochozoa</taxon>
        <taxon>Platyhelminthes</taxon>
        <taxon>Trematoda</taxon>
        <taxon>Digenea</taxon>
        <taxon>Plagiorchiida</taxon>
        <taxon>Troglotremata</taxon>
        <taxon>Troglotrematidae</taxon>
        <taxon>Paragonimus</taxon>
    </lineage>
</organism>
<dbReference type="InterPro" id="IPR011009">
    <property type="entry name" value="Kinase-like_dom_sf"/>
</dbReference>
<comment type="similarity">
    <text evidence="2">Belongs to the protein kinase superfamily. AGC Ser/Thr protein kinase family. S6 kinase subfamily.</text>
</comment>
<evidence type="ECO:0000256" key="9">
    <source>
        <dbReference type="ARBA" id="ARBA00022777"/>
    </source>
</evidence>
<feature type="compositionally biased region" description="Polar residues" evidence="15">
    <location>
        <begin position="868"/>
        <end position="880"/>
    </location>
</feature>
<feature type="binding site" evidence="13">
    <location>
        <begin position="473"/>
        <end position="481"/>
    </location>
    <ligand>
        <name>ATP</name>
        <dbReference type="ChEBI" id="CHEBI:30616"/>
    </ligand>
</feature>
<dbReference type="InterPro" id="IPR008271">
    <property type="entry name" value="Ser/Thr_kinase_AS"/>
</dbReference>
<feature type="domain" description="Protein kinase" evidence="16">
    <location>
        <begin position="28"/>
        <end position="286"/>
    </location>
</feature>
<dbReference type="Gene3D" id="3.30.200.20">
    <property type="entry name" value="Phosphorylase Kinase, domain 1"/>
    <property type="match status" value="2"/>
</dbReference>
<accession>A0A8S9Z9C5</accession>
<evidence type="ECO:0000256" key="2">
    <source>
        <dbReference type="ARBA" id="ARBA00009804"/>
    </source>
</evidence>
<dbReference type="Proteomes" id="UP000822476">
    <property type="component" value="Unassembled WGS sequence"/>
</dbReference>
<evidence type="ECO:0000256" key="13">
    <source>
        <dbReference type="PIRSR" id="PIRSR000606-51"/>
    </source>
</evidence>
<proteinExistence type="inferred from homology"/>
<keyword evidence="8 13" id="KW-0547">Nucleotide-binding</keyword>
<evidence type="ECO:0000313" key="19">
    <source>
        <dbReference type="Proteomes" id="UP000822476"/>
    </source>
</evidence>
<dbReference type="GO" id="GO:0004674">
    <property type="term" value="F:protein serine/threonine kinase activity"/>
    <property type="evidence" value="ECO:0007669"/>
    <property type="project" value="UniProtKB-KW"/>
</dbReference>
<protein>
    <recommendedName>
        <fullName evidence="3">non-specific serine/threonine protein kinase</fullName>
        <ecNumber evidence="3">2.7.11.1</ecNumber>
    </recommendedName>
</protein>
<name>A0A8S9Z9C5_9TREM</name>
<evidence type="ECO:0000256" key="10">
    <source>
        <dbReference type="ARBA" id="ARBA00022840"/>
    </source>
</evidence>
<reference evidence="18" key="1">
    <citation type="submission" date="2019-07" db="EMBL/GenBank/DDBJ databases">
        <title>Annotation for the trematode Paragonimus miyazaki's.</title>
        <authorList>
            <person name="Choi Y.-J."/>
        </authorList>
    </citation>
    <scope>NUCLEOTIDE SEQUENCE</scope>
    <source>
        <strain evidence="18">Japan</strain>
    </source>
</reference>
<dbReference type="EMBL" id="JTDE01000752">
    <property type="protein sequence ID" value="KAF7260418.1"/>
    <property type="molecule type" value="Genomic_DNA"/>
</dbReference>
<evidence type="ECO:0000256" key="3">
    <source>
        <dbReference type="ARBA" id="ARBA00012513"/>
    </source>
</evidence>
<evidence type="ECO:0000256" key="14">
    <source>
        <dbReference type="PROSITE-ProRule" id="PRU10141"/>
    </source>
</evidence>
<feature type="binding site" evidence="13 14">
    <location>
        <position position="60"/>
    </location>
    <ligand>
        <name>ATP</name>
        <dbReference type="ChEBI" id="CHEBI:30616"/>
    </ligand>
</feature>
<evidence type="ECO:0000256" key="8">
    <source>
        <dbReference type="ARBA" id="ARBA00022741"/>
    </source>
</evidence>
<sequence length="880" mass="98785">MTDQTQPFTNVDVKDFSCFSQRIEPSHFQLLRVLGQGSFGKVFLVRKRVGADAGTLFAMKVLRKASLKLRDRIRTKLERDILAAIHHPFIVRLEYAFQTEGKLYLILEYLRGGDLFSRLSKEVALSETDVRFYLAELILALNHLHQLGIIYRDLKPENILLDTDGHIKLTDFGLSKEAVDKGRTFSFCGTVEYMAPEVITRRGHDASADWWSLGVVMFEMLCGVLPFQGESRRETMHQILRAKLRMPQFLSLEAQSLLRALFKRNPSSRLGYGANGLKEFQDHPFFSSVPWGELLERSVTAPYRPICSPTNGPNAAESISESASLNESPDIPTSASVYEVFAGFSYTAPNLTEHLSHSPNYFLPNGCQRTAESSTCSSLNDGVQCSPESLGSVKSVPNPVSLLIRRSQTTRPTLFNSEPRIACSSPNHEPLGNYPDKDKTVGTLAFACSPTMADLKKTKKATFADDYELRELISRDTYFTCRRCVHRRTFEVRTMKILDKRLYDPSNEIKILKQFQHLDNVVKLYEVYDTERHVYMVTEYLAGGSLMDRMLRKHCFAEYEASAVTEHLARTLGELHAKGAIYGNLKSSNLFYAGLDQAPNSLRLCDFRFATQQQLGQRVVAPSSYAHVYAAPEILRGQEMTYSCDMWGLGILLSIMLVGRTPYSHRSNDTPSAVLSRIEDEDSIQLLGSWWDVVSAEAKDLVLRLLQRDSEKRITALGVLSHEWIRNRHELSRQVISGVTPLSSGTKVVLPARTTTNPTVPTLEPVTSSQLAVRRQQSRVRTSVKTFTICPTKPVNKCNESAISTPVDTRISSVTMQWPGNPYINSFVHKSSQVAQPKPKTAPGGYFSSSTTFTLGNSDKRNPFFSPNHGSLNSQPRIVV</sequence>
<dbReference type="PROSITE" id="PS51285">
    <property type="entry name" value="AGC_KINASE_CTER"/>
    <property type="match status" value="1"/>
</dbReference>
<evidence type="ECO:0000256" key="6">
    <source>
        <dbReference type="ARBA" id="ARBA00022679"/>
    </source>
</evidence>
<dbReference type="SUPFAM" id="SSF56112">
    <property type="entry name" value="Protein kinase-like (PK-like)"/>
    <property type="match status" value="2"/>
</dbReference>
<dbReference type="PROSITE" id="PS00107">
    <property type="entry name" value="PROTEIN_KINASE_ATP"/>
    <property type="match status" value="1"/>
</dbReference>
<dbReference type="InterPro" id="IPR000719">
    <property type="entry name" value="Prot_kinase_dom"/>
</dbReference>
<dbReference type="OrthoDB" id="63267at2759"/>
<evidence type="ECO:0000259" key="16">
    <source>
        <dbReference type="PROSITE" id="PS50011"/>
    </source>
</evidence>
<evidence type="ECO:0000256" key="4">
    <source>
        <dbReference type="ARBA" id="ARBA00022527"/>
    </source>
</evidence>
<keyword evidence="4" id="KW-0723">Serine/threonine-protein kinase</keyword>
<dbReference type="GO" id="GO:0035556">
    <property type="term" value="P:intracellular signal transduction"/>
    <property type="evidence" value="ECO:0007669"/>
    <property type="project" value="InterPro"/>
</dbReference>
<gene>
    <name evidence="18" type="ORF">EG68_02456</name>
</gene>
<dbReference type="PROSITE" id="PS00108">
    <property type="entry name" value="PROTEIN_KINASE_ST"/>
    <property type="match status" value="1"/>
</dbReference>
<dbReference type="GO" id="GO:0000287">
    <property type="term" value="F:magnesium ion binding"/>
    <property type="evidence" value="ECO:0007669"/>
    <property type="project" value="InterPro"/>
</dbReference>
<keyword evidence="19" id="KW-1185">Reference proteome</keyword>
<feature type="domain" description="AGC-kinase C-terminal" evidence="17">
    <location>
        <begin position="287"/>
        <end position="356"/>
    </location>
</feature>
<dbReference type="FunFam" id="3.30.200.20:FF:000013">
    <property type="entry name" value="Ribosomal protein S6 kinase"/>
    <property type="match status" value="1"/>
</dbReference>
<comment type="caution">
    <text evidence="18">The sequence shown here is derived from an EMBL/GenBank/DDBJ whole genome shotgun (WGS) entry which is preliminary data.</text>
</comment>
<feature type="binding site" evidence="13">
    <location>
        <begin position="34"/>
        <end position="42"/>
    </location>
    <ligand>
        <name>ATP</name>
        <dbReference type="ChEBI" id="CHEBI:30616"/>
    </ligand>
</feature>
<evidence type="ECO:0000256" key="1">
    <source>
        <dbReference type="ARBA" id="ARBA00001946"/>
    </source>
</evidence>
<dbReference type="GO" id="GO:0005524">
    <property type="term" value="F:ATP binding"/>
    <property type="evidence" value="ECO:0007669"/>
    <property type="project" value="UniProtKB-UniRule"/>
</dbReference>
<comment type="cofactor">
    <cofactor evidence="1">
        <name>Mg(2+)</name>
        <dbReference type="ChEBI" id="CHEBI:18420"/>
    </cofactor>
</comment>
<dbReference type="SMART" id="SM00220">
    <property type="entry name" value="S_TKc"/>
    <property type="match status" value="2"/>
</dbReference>